<dbReference type="GO" id="GO:0005886">
    <property type="term" value="C:plasma membrane"/>
    <property type="evidence" value="ECO:0007669"/>
    <property type="project" value="TreeGrafter"/>
</dbReference>
<feature type="transmembrane region" description="Helical" evidence="1">
    <location>
        <begin position="168"/>
        <end position="197"/>
    </location>
</feature>
<reference evidence="3 4" key="1">
    <citation type="submission" date="2020-06" db="EMBL/GenBank/DDBJ databases">
        <authorList>
            <person name="Kang J."/>
        </authorList>
    </citation>
    <scope>NUCLEOTIDE SEQUENCE [LARGE SCALE GENOMIC DNA]</scope>
    <source>
        <strain evidence="3 4">DCY120</strain>
    </source>
</reference>
<dbReference type="Pfam" id="PF06750">
    <property type="entry name" value="A24_N_bact"/>
    <property type="match status" value="1"/>
</dbReference>
<sequence length="234" mass="27047">MLYFNLLLSTCLASFAGVVALRLPQGEKFYRGRSHCDHCQHQLFWYQEIPLFSYIFLHGRCAFCQYPIRPGIFYFELFGLGCGILASWQNQYNPYLLIGLLLTVAVAAWDDYLFLAIWPVTLIPITIFLVFWTPWTMERFFSWLLLATILTSFWFFQRHAWGIGDLEVLLVIALFLDLLTSLFLVLGASLLAITYWTIKKVGGHSIHRLPFVPFILVSLLLCIVIPFLKTSIFG</sequence>
<feature type="transmembrane region" description="Helical" evidence="1">
    <location>
        <begin position="209"/>
        <end position="228"/>
    </location>
</feature>
<proteinExistence type="predicted"/>
<dbReference type="AlphaFoldDB" id="A0A850R632"/>
<keyword evidence="1" id="KW-0812">Transmembrane</keyword>
<dbReference type="InterPro" id="IPR010627">
    <property type="entry name" value="Prepilin_pept_A24_N"/>
</dbReference>
<evidence type="ECO:0000256" key="1">
    <source>
        <dbReference type="SAM" id="Phobius"/>
    </source>
</evidence>
<gene>
    <name evidence="3" type="ORF">HU830_03780</name>
</gene>
<dbReference type="InterPro" id="IPR050882">
    <property type="entry name" value="Prepilin_peptidase/N-MTase"/>
</dbReference>
<feature type="domain" description="Prepilin peptidase A24 N-terminal" evidence="2">
    <location>
        <begin position="8"/>
        <end position="88"/>
    </location>
</feature>
<dbReference type="RefSeq" id="WP_176942464.1">
    <property type="nucleotide sequence ID" value="NZ_JABZEC010000003.1"/>
</dbReference>
<dbReference type="GO" id="GO:0004190">
    <property type="term" value="F:aspartic-type endopeptidase activity"/>
    <property type="evidence" value="ECO:0007669"/>
    <property type="project" value="TreeGrafter"/>
</dbReference>
<dbReference type="PANTHER" id="PTHR30487:SF0">
    <property type="entry name" value="PREPILIN LEADER PEPTIDASE_N-METHYLTRANSFERASE-RELATED"/>
    <property type="match status" value="1"/>
</dbReference>
<evidence type="ECO:0000313" key="3">
    <source>
        <dbReference type="EMBL" id="NVY96297.1"/>
    </source>
</evidence>
<keyword evidence="1" id="KW-0472">Membrane</keyword>
<feature type="transmembrane region" description="Helical" evidence="1">
    <location>
        <begin position="112"/>
        <end position="133"/>
    </location>
</feature>
<keyword evidence="1" id="KW-1133">Transmembrane helix</keyword>
<dbReference type="PANTHER" id="PTHR30487">
    <property type="entry name" value="TYPE 4 PREPILIN-LIKE PROTEINS LEADER PEPTIDE-PROCESSING ENZYME"/>
    <property type="match status" value="1"/>
</dbReference>
<feature type="transmembrane region" description="Helical" evidence="1">
    <location>
        <begin position="72"/>
        <end position="92"/>
    </location>
</feature>
<feature type="transmembrane region" description="Helical" evidence="1">
    <location>
        <begin position="140"/>
        <end position="156"/>
    </location>
</feature>
<evidence type="ECO:0000259" key="2">
    <source>
        <dbReference type="Pfam" id="PF06750"/>
    </source>
</evidence>
<accession>A0A850R632</accession>
<keyword evidence="4" id="KW-1185">Reference proteome</keyword>
<organism evidence="3 4">
    <name type="scientific">Bombilactobacillus apium</name>
    <dbReference type="NCBI Taxonomy" id="2675299"/>
    <lineage>
        <taxon>Bacteria</taxon>
        <taxon>Bacillati</taxon>
        <taxon>Bacillota</taxon>
        <taxon>Bacilli</taxon>
        <taxon>Lactobacillales</taxon>
        <taxon>Lactobacillaceae</taxon>
        <taxon>Bombilactobacillus</taxon>
    </lineage>
</organism>
<comment type="caution">
    <text evidence="3">The sequence shown here is derived from an EMBL/GenBank/DDBJ whole genome shotgun (WGS) entry which is preliminary data.</text>
</comment>
<dbReference type="GO" id="GO:0006465">
    <property type="term" value="P:signal peptide processing"/>
    <property type="evidence" value="ECO:0007669"/>
    <property type="project" value="TreeGrafter"/>
</dbReference>
<protein>
    <submittedName>
        <fullName evidence="3">Prepilin peptidase</fullName>
    </submittedName>
</protein>
<dbReference type="EMBL" id="JABZEC010000003">
    <property type="protein sequence ID" value="NVY96297.1"/>
    <property type="molecule type" value="Genomic_DNA"/>
</dbReference>
<name>A0A850R632_9LACO</name>
<evidence type="ECO:0000313" key="4">
    <source>
        <dbReference type="Proteomes" id="UP000563523"/>
    </source>
</evidence>
<dbReference type="Proteomes" id="UP000563523">
    <property type="component" value="Unassembled WGS sequence"/>
</dbReference>